<keyword evidence="1" id="KW-0812">Transmembrane</keyword>
<evidence type="ECO:0000313" key="3">
    <source>
        <dbReference type="Proteomes" id="UP000233730"/>
    </source>
</evidence>
<comment type="caution">
    <text evidence="2">The sequence shown here is derived from an EMBL/GenBank/DDBJ whole genome shotgun (WGS) entry which is preliminary data.</text>
</comment>
<feature type="transmembrane region" description="Helical" evidence="1">
    <location>
        <begin position="12"/>
        <end position="30"/>
    </location>
</feature>
<reference evidence="2 3" key="1">
    <citation type="submission" date="2017-10" db="EMBL/GenBank/DDBJ databases">
        <title>Bifidobacterium genomics.</title>
        <authorList>
            <person name="Lugli G.A."/>
            <person name="Milani C."/>
            <person name="Mancabelli L."/>
        </authorList>
    </citation>
    <scope>NUCLEOTIDE SEQUENCE [LARGE SCALE GENOMIC DNA]</scope>
    <source>
        <strain evidence="2 3">1524B</strain>
    </source>
</reference>
<evidence type="ECO:0000256" key="1">
    <source>
        <dbReference type="SAM" id="Phobius"/>
    </source>
</evidence>
<accession>A0A2N3QLG4</accession>
<feature type="transmembrane region" description="Helical" evidence="1">
    <location>
        <begin position="36"/>
        <end position="58"/>
    </location>
</feature>
<organism evidence="2 3">
    <name type="scientific">Bifidobacterium pseudolongum subsp. globosum</name>
    <dbReference type="NCBI Taxonomy" id="1690"/>
    <lineage>
        <taxon>Bacteria</taxon>
        <taxon>Bacillati</taxon>
        <taxon>Actinomycetota</taxon>
        <taxon>Actinomycetes</taxon>
        <taxon>Bifidobacteriales</taxon>
        <taxon>Bifidobacteriaceae</taxon>
        <taxon>Bifidobacterium</taxon>
    </lineage>
</organism>
<sequence>MGLSHRQWTRLIAGTLFFTAANALWTWFSFGTAELLSWRGVLGIVVSSALFFLLSFWFTPPMKTSEHEAENKDEE</sequence>
<dbReference type="EMBL" id="PCGZ01000001">
    <property type="protein sequence ID" value="PKU92500.1"/>
    <property type="molecule type" value="Genomic_DNA"/>
</dbReference>
<proteinExistence type="predicted"/>
<keyword evidence="1" id="KW-0472">Membrane</keyword>
<evidence type="ECO:0000313" key="2">
    <source>
        <dbReference type="EMBL" id="PKU92500.1"/>
    </source>
</evidence>
<name>A0A2N3QLG4_9BIFI</name>
<dbReference type="Proteomes" id="UP000233730">
    <property type="component" value="Unassembled WGS sequence"/>
</dbReference>
<gene>
    <name evidence="2" type="ORF">CQR46_0076</name>
</gene>
<dbReference type="RefSeq" id="WP_101429247.1">
    <property type="nucleotide sequence ID" value="NZ_PCGZ01000001.1"/>
</dbReference>
<dbReference type="AlphaFoldDB" id="A0A2N3QLG4"/>
<protein>
    <submittedName>
        <fullName evidence="2">Uncharacterized protein</fullName>
    </submittedName>
</protein>
<keyword evidence="1" id="KW-1133">Transmembrane helix</keyword>